<sequence>MATVYLDILFVATLFVNAISYLVVIPLYLALFCLGLQLVWLSMKKKAISEENKQLKGELYAERKKHEQLRNAHSLMRLLRDLQHEFTALELLELALDDLLKEVNTSMHPWTWMGDQLLLEHVKVQAELKELINHNQTIKTLTRGFDRAELILRKSQTCDLTAEDKEILRTEFVFIYETYCRKAIAGLHLLKTPLPNSAIVPYDLLECTHTIELLENYFSCFLE</sequence>
<feature type="transmembrane region" description="Helical" evidence="1">
    <location>
        <begin position="18"/>
        <end position="41"/>
    </location>
</feature>
<proteinExistence type="predicted"/>
<keyword evidence="1" id="KW-0812">Transmembrane</keyword>
<organism evidence="2 3">
    <name type="scientific">Rhodocytophaga aerolata</name>
    <dbReference type="NCBI Taxonomy" id="455078"/>
    <lineage>
        <taxon>Bacteria</taxon>
        <taxon>Pseudomonadati</taxon>
        <taxon>Bacteroidota</taxon>
        <taxon>Cytophagia</taxon>
        <taxon>Cytophagales</taxon>
        <taxon>Rhodocytophagaceae</taxon>
        <taxon>Rhodocytophaga</taxon>
    </lineage>
</organism>
<evidence type="ECO:0000313" key="2">
    <source>
        <dbReference type="EMBL" id="MDO1451988.1"/>
    </source>
</evidence>
<accession>A0ABT8RKN6</accession>
<comment type="caution">
    <text evidence="2">The sequence shown here is derived from an EMBL/GenBank/DDBJ whole genome shotgun (WGS) entry which is preliminary data.</text>
</comment>
<dbReference type="RefSeq" id="WP_302042780.1">
    <property type="nucleotide sequence ID" value="NZ_JAUKPO010000159.1"/>
</dbReference>
<evidence type="ECO:0000313" key="3">
    <source>
        <dbReference type="Proteomes" id="UP001168528"/>
    </source>
</evidence>
<protein>
    <submittedName>
        <fullName evidence="2">Uncharacterized protein</fullName>
    </submittedName>
</protein>
<keyword evidence="1" id="KW-1133">Transmembrane helix</keyword>
<keyword evidence="1" id="KW-0472">Membrane</keyword>
<evidence type="ECO:0000256" key="1">
    <source>
        <dbReference type="SAM" id="Phobius"/>
    </source>
</evidence>
<name>A0ABT8RKN6_9BACT</name>
<keyword evidence="3" id="KW-1185">Reference proteome</keyword>
<gene>
    <name evidence="2" type="ORF">Q0590_37310</name>
</gene>
<dbReference type="EMBL" id="JAUKPO010000159">
    <property type="protein sequence ID" value="MDO1451988.1"/>
    <property type="molecule type" value="Genomic_DNA"/>
</dbReference>
<reference evidence="2" key="1">
    <citation type="submission" date="2023-07" db="EMBL/GenBank/DDBJ databases">
        <title>The genome sequence of Rhodocytophaga aerolata KACC 12507.</title>
        <authorList>
            <person name="Zhang X."/>
        </authorList>
    </citation>
    <scope>NUCLEOTIDE SEQUENCE</scope>
    <source>
        <strain evidence="2">KACC 12507</strain>
    </source>
</reference>
<dbReference type="Proteomes" id="UP001168528">
    <property type="component" value="Unassembled WGS sequence"/>
</dbReference>